<name>A0A2K1JVY5_PHYPA</name>
<dbReference type="Gramene" id="Pp3c11_23470V3.1">
    <property type="protein sequence ID" value="PAC:32959182.CDS.1"/>
    <property type="gene ID" value="Pp3c11_23470"/>
</dbReference>
<evidence type="ECO:0000313" key="4">
    <source>
        <dbReference type="Proteomes" id="UP000006727"/>
    </source>
</evidence>
<sequence>MKALQKEVGATTPQTTKKEPARQPASLEEGNNTGRERERGGPMKDTLTLLPPQEASRRKKKSTQLDG</sequence>
<keyword evidence="4" id="KW-1185">Reference proteome</keyword>
<feature type="region of interest" description="Disordered" evidence="1">
    <location>
        <begin position="1"/>
        <end position="67"/>
    </location>
</feature>
<dbReference type="EnsemblPlants" id="Pp3c11_23470V3.1">
    <property type="protein sequence ID" value="PAC:32959182.CDS.1"/>
    <property type="gene ID" value="Pp3c11_23470"/>
</dbReference>
<dbReference type="Proteomes" id="UP000006727">
    <property type="component" value="Chromosome 11"/>
</dbReference>
<evidence type="ECO:0000256" key="1">
    <source>
        <dbReference type="SAM" id="MobiDB-lite"/>
    </source>
</evidence>
<reference evidence="2 4" key="2">
    <citation type="journal article" date="2018" name="Plant J.">
        <title>The Physcomitrella patens chromosome-scale assembly reveals moss genome structure and evolution.</title>
        <authorList>
            <person name="Lang D."/>
            <person name="Ullrich K.K."/>
            <person name="Murat F."/>
            <person name="Fuchs J."/>
            <person name="Jenkins J."/>
            <person name="Haas F.B."/>
            <person name="Piednoel M."/>
            <person name="Gundlach H."/>
            <person name="Van Bel M."/>
            <person name="Meyberg R."/>
            <person name="Vives C."/>
            <person name="Morata J."/>
            <person name="Symeonidi A."/>
            <person name="Hiss M."/>
            <person name="Muchero W."/>
            <person name="Kamisugi Y."/>
            <person name="Saleh O."/>
            <person name="Blanc G."/>
            <person name="Decker E.L."/>
            <person name="van Gessel N."/>
            <person name="Grimwood J."/>
            <person name="Hayes R.D."/>
            <person name="Graham S.W."/>
            <person name="Gunter L.E."/>
            <person name="McDaniel S.F."/>
            <person name="Hoernstein S.N.W."/>
            <person name="Larsson A."/>
            <person name="Li F.W."/>
            <person name="Perroud P.F."/>
            <person name="Phillips J."/>
            <person name="Ranjan P."/>
            <person name="Rokshar D.S."/>
            <person name="Rothfels C.J."/>
            <person name="Schneider L."/>
            <person name="Shu S."/>
            <person name="Stevenson D.W."/>
            <person name="Thummler F."/>
            <person name="Tillich M."/>
            <person name="Villarreal Aguilar J.C."/>
            <person name="Widiez T."/>
            <person name="Wong G.K."/>
            <person name="Wymore A."/>
            <person name="Zhang Y."/>
            <person name="Zimmer A.D."/>
            <person name="Quatrano R.S."/>
            <person name="Mayer K.F.X."/>
            <person name="Goodstein D."/>
            <person name="Casacuberta J.M."/>
            <person name="Vandepoele K."/>
            <person name="Reski R."/>
            <person name="Cuming A.C."/>
            <person name="Tuskan G.A."/>
            <person name="Maumus F."/>
            <person name="Salse J."/>
            <person name="Schmutz J."/>
            <person name="Rensing S.A."/>
        </authorList>
    </citation>
    <scope>NUCLEOTIDE SEQUENCE [LARGE SCALE GENOMIC DNA]</scope>
    <source>
        <strain evidence="3 4">cv. Gransden 2004</strain>
    </source>
</reference>
<accession>A0A2K1JVY5</accession>
<dbReference type="AlphaFoldDB" id="A0A2K1JVY5"/>
<evidence type="ECO:0000313" key="2">
    <source>
        <dbReference type="EMBL" id="PNR45688.1"/>
    </source>
</evidence>
<gene>
    <name evidence="2" type="ORF">PHYPA_015459</name>
</gene>
<reference evidence="2 4" key="1">
    <citation type="journal article" date="2008" name="Science">
        <title>The Physcomitrella genome reveals evolutionary insights into the conquest of land by plants.</title>
        <authorList>
            <person name="Rensing S."/>
            <person name="Lang D."/>
            <person name="Zimmer A."/>
            <person name="Terry A."/>
            <person name="Salamov A."/>
            <person name="Shapiro H."/>
            <person name="Nishiyama T."/>
            <person name="Perroud P.-F."/>
            <person name="Lindquist E."/>
            <person name="Kamisugi Y."/>
            <person name="Tanahashi T."/>
            <person name="Sakakibara K."/>
            <person name="Fujita T."/>
            <person name="Oishi K."/>
            <person name="Shin-I T."/>
            <person name="Kuroki Y."/>
            <person name="Toyoda A."/>
            <person name="Suzuki Y."/>
            <person name="Hashimoto A."/>
            <person name="Yamaguchi K."/>
            <person name="Sugano A."/>
            <person name="Kohara Y."/>
            <person name="Fujiyama A."/>
            <person name="Anterola A."/>
            <person name="Aoki S."/>
            <person name="Ashton N."/>
            <person name="Barbazuk W.B."/>
            <person name="Barker E."/>
            <person name="Bennetzen J."/>
            <person name="Bezanilla M."/>
            <person name="Blankenship R."/>
            <person name="Cho S.H."/>
            <person name="Dutcher S."/>
            <person name="Estelle M."/>
            <person name="Fawcett J.A."/>
            <person name="Gundlach H."/>
            <person name="Hanada K."/>
            <person name="Heyl A."/>
            <person name="Hicks K.A."/>
            <person name="Hugh J."/>
            <person name="Lohr M."/>
            <person name="Mayer K."/>
            <person name="Melkozernov A."/>
            <person name="Murata T."/>
            <person name="Nelson D."/>
            <person name="Pils B."/>
            <person name="Prigge M."/>
            <person name="Reiss B."/>
            <person name="Renner T."/>
            <person name="Rombauts S."/>
            <person name="Rushton P."/>
            <person name="Sanderfoot A."/>
            <person name="Schween G."/>
            <person name="Shiu S.-H."/>
            <person name="Stueber K."/>
            <person name="Theodoulou F.L."/>
            <person name="Tu H."/>
            <person name="Van de Peer Y."/>
            <person name="Verrier P.J."/>
            <person name="Waters E."/>
            <person name="Wood A."/>
            <person name="Yang L."/>
            <person name="Cove D."/>
            <person name="Cuming A."/>
            <person name="Hasebe M."/>
            <person name="Lucas S."/>
            <person name="Mishler D.B."/>
            <person name="Reski R."/>
            <person name="Grigoriev I."/>
            <person name="Quatrano R.S."/>
            <person name="Boore J.L."/>
        </authorList>
    </citation>
    <scope>NUCLEOTIDE SEQUENCE [LARGE SCALE GENOMIC DNA]</scope>
    <source>
        <strain evidence="3 4">cv. Gransden 2004</strain>
    </source>
</reference>
<dbReference type="Gramene" id="Pp3c11_23470V3.2">
    <property type="protein sequence ID" value="PAC:32959183.CDS.1"/>
    <property type="gene ID" value="Pp3c11_23470"/>
</dbReference>
<reference evidence="3" key="3">
    <citation type="submission" date="2020-12" db="UniProtKB">
        <authorList>
            <consortium name="EnsemblPlants"/>
        </authorList>
    </citation>
    <scope>IDENTIFICATION</scope>
</reference>
<evidence type="ECO:0000313" key="3">
    <source>
        <dbReference type="EnsemblPlants" id="PAC:32959182.CDS.1"/>
    </source>
</evidence>
<organism evidence="2">
    <name type="scientific">Physcomitrium patens</name>
    <name type="common">Spreading-leaved earth moss</name>
    <name type="synonym">Physcomitrella patens</name>
    <dbReference type="NCBI Taxonomy" id="3218"/>
    <lineage>
        <taxon>Eukaryota</taxon>
        <taxon>Viridiplantae</taxon>
        <taxon>Streptophyta</taxon>
        <taxon>Embryophyta</taxon>
        <taxon>Bryophyta</taxon>
        <taxon>Bryophytina</taxon>
        <taxon>Bryopsida</taxon>
        <taxon>Funariidae</taxon>
        <taxon>Funariales</taxon>
        <taxon>Funariaceae</taxon>
        <taxon>Physcomitrium</taxon>
    </lineage>
</organism>
<dbReference type="EnsemblPlants" id="Pp3c11_23470V3.2">
    <property type="protein sequence ID" value="PAC:32959183.CDS.1"/>
    <property type="gene ID" value="Pp3c11_23470"/>
</dbReference>
<proteinExistence type="predicted"/>
<feature type="compositionally biased region" description="Basic residues" evidence="1">
    <location>
        <begin position="57"/>
        <end position="67"/>
    </location>
</feature>
<protein>
    <submittedName>
        <fullName evidence="2 3">Uncharacterized protein</fullName>
    </submittedName>
</protein>
<dbReference type="EMBL" id="ABEU02000011">
    <property type="protein sequence ID" value="PNR45688.1"/>
    <property type="molecule type" value="Genomic_DNA"/>
</dbReference>
<dbReference type="PaxDb" id="3218-PP1S31_93V6.1"/>
<dbReference type="InParanoid" id="A0A2K1JVY5"/>